<dbReference type="CDD" id="cd00498">
    <property type="entry name" value="Hsp33"/>
    <property type="match status" value="1"/>
</dbReference>
<gene>
    <name evidence="6" type="ORF">ABXS05_20000</name>
</gene>
<dbReference type="InterPro" id="IPR023212">
    <property type="entry name" value="Hsp33_helix_hairpin_bin_dom_sf"/>
</dbReference>
<evidence type="ECO:0000256" key="4">
    <source>
        <dbReference type="ARBA" id="ARBA00023186"/>
    </source>
</evidence>
<sequence length="329" mass="36439">MSEPHLMEDDHILPFQAEGLDVRGRVVRLGPAIDTILRRHDYPAPVSRALGEATALALLLGTTLKFDGRFILQTRTDGPVRMLVVDFQAPDRVRACATFDKEAVAAAIDAGKTSTIELLGSGHLAMTIDQGPDMARYQGIVALEGESLEAAADQYFRQSEQIPTRVRLAVAENYVAGEGTSWRAGGMMIQFLPSSPERMRMADLPPGDAPEGAEVMQHREDDAQEDDSWVEAKLLMGTVEDHELTDPNVSAEELLYRLFHERGARVFESSAIIEKCRCSREAVTTMLRNFSQTDRRDMVADDGSITVTCEFCNARYEFDKAETEELVNA</sequence>
<dbReference type="Gene3D" id="3.90.1280.10">
    <property type="entry name" value="HSP33 redox switch-like"/>
    <property type="match status" value="1"/>
</dbReference>
<reference evidence="6 7" key="1">
    <citation type="submission" date="2024-07" db="EMBL/GenBank/DDBJ databases">
        <title>Description of Labrys sedimenti sp. nov., isolated from a diclofenac-degrading enrichment culture.</title>
        <authorList>
            <person name="Tancsics A."/>
            <person name="Csepanyi A."/>
        </authorList>
    </citation>
    <scope>NUCLEOTIDE SEQUENCE [LARGE SCALE GENOMIC DNA]</scope>
    <source>
        <strain evidence="6 7">LMG 23578</strain>
    </source>
</reference>
<evidence type="ECO:0000313" key="6">
    <source>
        <dbReference type="EMBL" id="MEW9307847.1"/>
    </source>
</evidence>
<dbReference type="PANTHER" id="PTHR30111:SF1">
    <property type="entry name" value="33 KDA CHAPERONIN"/>
    <property type="match status" value="1"/>
</dbReference>
<dbReference type="SUPFAM" id="SSF118352">
    <property type="entry name" value="HSP33 redox switch-like"/>
    <property type="match status" value="1"/>
</dbReference>
<dbReference type="InterPro" id="IPR000397">
    <property type="entry name" value="Heat_shock_Hsp33"/>
</dbReference>
<dbReference type="Proteomes" id="UP001555786">
    <property type="component" value="Unassembled WGS sequence"/>
</dbReference>
<keyword evidence="3" id="KW-1015">Disulfide bond</keyword>
<dbReference type="InterPro" id="IPR016153">
    <property type="entry name" value="Heat_shock_Hsp33_N"/>
</dbReference>
<evidence type="ECO:0000313" key="7">
    <source>
        <dbReference type="Proteomes" id="UP001555786"/>
    </source>
</evidence>
<dbReference type="RefSeq" id="WP_367625160.1">
    <property type="nucleotide sequence ID" value="NZ_JBFNQD010000007.1"/>
</dbReference>
<keyword evidence="1" id="KW-0963">Cytoplasm</keyword>
<dbReference type="EMBL" id="JBFNQD010000007">
    <property type="protein sequence ID" value="MEW9307847.1"/>
    <property type="molecule type" value="Genomic_DNA"/>
</dbReference>
<dbReference type="Pfam" id="PF01430">
    <property type="entry name" value="HSP33"/>
    <property type="match status" value="1"/>
</dbReference>
<dbReference type="PANTHER" id="PTHR30111">
    <property type="entry name" value="33 KDA CHAPERONIN"/>
    <property type="match status" value="1"/>
</dbReference>
<evidence type="ECO:0000256" key="5">
    <source>
        <dbReference type="ARBA" id="ARBA00023284"/>
    </source>
</evidence>
<dbReference type="Gene3D" id="1.10.287.480">
    <property type="entry name" value="helix hairpin bin"/>
    <property type="match status" value="1"/>
</dbReference>
<comment type="caution">
    <text evidence="6">The sequence shown here is derived from an EMBL/GenBank/DDBJ whole genome shotgun (WGS) entry which is preliminary data.</text>
</comment>
<evidence type="ECO:0000256" key="3">
    <source>
        <dbReference type="ARBA" id="ARBA00023157"/>
    </source>
</evidence>
<dbReference type="SUPFAM" id="SSF64397">
    <property type="entry name" value="Hsp33 domain"/>
    <property type="match status" value="1"/>
</dbReference>
<organism evidence="6 7">
    <name type="scientific">Labrys neptuniae</name>
    <dbReference type="NCBI Taxonomy" id="376174"/>
    <lineage>
        <taxon>Bacteria</taxon>
        <taxon>Pseudomonadati</taxon>
        <taxon>Pseudomonadota</taxon>
        <taxon>Alphaproteobacteria</taxon>
        <taxon>Hyphomicrobiales</taxon>
        <taxon>Xanthobacteraceae</taxon>
        <taxon>Labrys</taxon>
    </lineage>
</organism>
<protein>
    <submittedName>
        <fullName evidence="6">Hsp33 family molecular chaperone</fullName>
    </submittedName>
</protein>
<keyword evidence="2" id="KW-0862">Zinc</keyword>
<dbReference type="NCBIfam" id="NF002386">
    <property type="entry name" value="PRK01402.1"/>
    <property type="match status" value="1"/>
</dbReference>
<dbReference type="InterPro" id="IPR016154">
    <property type="entry name" value="Heat_shock_Hsp33_C"/>
</dbReference>
<keyword evidence="7" id="KW-1185">Reference proteome</keyword>
<keyword evidence="5" id="KW-0676">Redox-active center</keyword>
<name>A0ABV3PQC6_9HYPH</name>
<evidence type="ECO:0000256" key="2">
    <source>
        <dbReference type="ARBA" id="ARBA00022833"/>
    </source>
</evidence>
<dbReference type="PIRSF" id="PIRSF005261">
    <property type="entry name" value="Heat_shock_Hsp33"/>
    <property type="match status" value="1"/>
</dbReference>
<accession>A0ABV3PQC6</accession>
<keyword evidence="4" id="KW-0143">Chaperone</keyword>
<evidence type="ECO:0000256" key="1">
    <source>
        <dbReference type="ARBA" id="ARBA00022490"/>
    </source>
</evidence>
<proteinExistence type="predicted"/>
<dbReference type="Gene3D" id="3.55.30.10">
    <property type="entry name" value="Hsp33 domain"/>
    <property type="match status" value="1"/>
</dbReference>